<dbReference type="EMBL" id="JAWNGG020000010">
    <property type="protein sequence ID" value="KAK9309632.1"/>
    <property type="molecule type" value="Genomic_DNA"/>
</dbReference>
<gene>
    <name evidence="1" type="ORF">QLX08_000843</name>
</gene>
<dbReference type="AlphaFoldDB" id="A0AAW1AI45"/>
<name>A0AAW1AI45_9HYME</name>
<organism evidence="1 2">
    <name type="scientific">Tetragonisca angustula</name>
    <dbReference type="NCBI Taxonomy" id="166442"/>
    <lineage>
        <taxon>Eukaryota</taxon>
        <taxon>Metazoa</taxon>
        <taxon>Ecdysozoa</taxon>
        <taxon>Arthropoda</taxon>
        <taxon>Hexapoda</taxon>
        <taxon>Insecta</taxon>
        <taxon>Pterygota</taxon>
        <taxon>Neoptera</taxon>
        <taxon>Endopterygota</taxon>
        <taxon>Hymenoptera</taxon>
        <taxon>Apocrita</taxon>
        <taxon>Aculeata</taxon>
        <taxon>Apoidea</taxon>
        <taxon>Anthophila</taxon>
        <taxon>Apidae</taxon>
        <taxon>Tetragonisca</taxon>
    </lineage>
</organism>
<accession>A0AAW1AI45</accession>
<dbReference type="Proteomes" id="UP001432146">
    <property type="component" value="Unassembled WGS sequence"/>
</dbReference>
<protein>
    <submittedName>
        <fullName evidence="1">Uncharacterized protein</fullName>
    </submittedName>
</protein>
<comment type="caution">
    <text evidence="1">The sequence shown here is derived from an EMBL/GenBank/DDBJ whole genome shotgun (WGS) entry which is preliminary data.</text>
</comment>
<evidence type="ECO:0000313" key="1">
    <source>
        <dbReference type="EMBL" id="KAK9309632.1"/>
    </source>
</evidence>
<reference evidence="1 2" key="1">
    <citation type="submission" date="2024-05" db="EMBL/GenBank/DDBJ databases">
        <title>The nuclear and mitochondrial genome assemblies of Tetragonisca angustula (Apidae: Meliponini), a tiny yet remarkable pollinator in the Neotropics.</title>
        <authorList>
            <person name="Ferrari R."/>
            <person name="Ricardo P.C."/>
            <person name="Dias F.C."/>
            <person name="Araujo N.S."/>
            <person name="Soares D.O."/>
            <person name="Zhou Q.-S."/>
            <person name="Zhu C.-D."/>
            <person name="Coutinho L."/>
            <person name="Airas M.C."/>
            <person name="Batista T.M."/>
        </authorList>
    </citation>
    <scope>NUCLEOTIDE SEQUENCE [LARGE SCALE GENOMIC DNA]</scope>
    <source>
        <strain evidence="1">ASF017062</strain>
        <tissue evidence="1">Abdomen</tissue>
    </source>
</reference>
<sequence length="149" mass="16932">MQRERESVCVCVAISESYLEQFAVNALTCRSVIRLDSRFLSFVFNRFPVLFPLHSCSSLQNQLCLNPTAFPCGLSLSNYTDAMQLTGYVDIIYRSTLESSQKYRVSTLPCVARCQRDICCFLIVGLCDDDGHFSRCIRSFLRTPWTAAI</sequence>
<keyword evidence="2" id="KW-1185">Reference proteome</keyword>
<evidence type="ECO:0000313" key="2">
    <source>
        <dbReference type="Proteomes" id="UP001432146"/>
    </source>
</evidence>
<proteinExistence type="predicted"/>